<evidence type="ECO:0000313" key="2">
    <source>
        <dbReference type="Proteomes" id="UP000584374"/>
    </source>
</evidence>
<protein>
    <submittedName>
        <fullName evidence="1">Uncharacterized protein</fullName>
    </submittedName>
</protein>
<organism evidence="1 2">
    <name type="scientific">Saccharopolyspora phatthalungensis</name>
    <dbReference type="NCBI Taxonomy" id="664693"/>
    <lineage>
        <taxon>Bacteria</taxon>
        <taxon>Bacillati</taxon>
        <taxon>Actinomycetota</taxon>
        <taxon>Actinomycetes</taxon>
        <taxon>Pseudonocardiales</taxon>
        <taxon>Pseudonocardiaceae</taxon>
        <taxon>Saccharopolyspora</taxon>
    </lineage>
</organism>
<dbReference type="AlphaFoldDB" id="A0A840PZT3"/>
<evidence type="ECO:0000313" key="1">
    <source>
        <dbReference type="EMBL" id="MBB5153544.1"/>
    </source>
</evidence>
<proteinExistence type="predicted"/>
<dbReference type="Proteomes" id="UP000584374">
    <property type="component" value="Unassembled WGS sequence"/>
</dbReference>
<comment type="caution">
    <text evidence="1">The sequence shown here is derived from an EMBL/GenBank/DDBJ whole genome shotgun (WGS) entry which is preliminary data.</text>
</comment>
<sequence length="89" mass="9503">MTDPAPRVEPEPGLPARVTVYEAGPRSETDIIPSNVKIEPCRQRYRALAATPLWLSRISCVRAPFIVAAALAAAGLGATEPHPEEASRA</sequence>
<keyword evidence="2" id="KW-1185">Reference proteome</keyword>
<name>A0A840PZT3_9PSEU</name>
<accession>A0A840PZT3</accession>
<gene>
    <name evidence="1" type="ORF">BJ970_001078</name>
</gene>
<dbReference type="RefSeq" id="WP_184724433.1">
    <property type="nucleotide sequence ID" value="NZ_JACHIW010000001.1"/>
</dbReference>
<reference evidence="1 2" key="1">
    <citation type="submission" date="2020-08" db="EMBL/GenBank/DDBJ databases">
        <title>Sequencing the genomes of 1000 actinobacteria strains.</title>
        <authorList>
            <person name="Klenk H.-P."/>
        </authorList>
    </citation>
    <scope>NUCLEOTIDE SEQUENCE [LARGE SCALE GENOMIC DNA]</scope>
    <source>
        <strain evidence="1 2">DSM 45584</strain>
    </source>
</reference>
<dbReference type="EMBL" id="JACHIW010000001">
    <property type="protein sequence ID" value="MBB5153544.1"/>
    <property type="molecule type" value="Genomic_DNA"/>
</dbReference>